<dbReference type="Gene3D" id="1.10.3680.10">
    <property type="entry name" value="TerB-like"/>
    <property type="match status" value="1"/>
</dbReference>
<dbReference type="Pfam" id="PF04391">
    <property type="entry name" value="DUF533"/>
    <property type="match status" value="1"/>
</dbReference>
<evidence type="ECO:0000313" key="2">
    <source>
        <dbReference type="Proteomes" id="UP001597135"/>
    </source>
</evidence>
<dbReference type="CDD" id="cd07178">
    <property type="entry name" value="terB_like_YebE"/>
    <property type="match status" value="1"/>
</dbReference>
<comment type="caution">
    <text evidence="1">The sequence shown here is derived from an EMBL/GenBank/DDBJ whole genome shotgun (WGS) entry which is preliminary data.</text>
</comment>
<gene>
    <name evidence="1" type="ORF">ACFQ4E_05410</name>
</gene>
<proteinExistence type="predicted"/>
<accession>A0ABW3ZGH5</accession>
<dbReference type="RefSeq" id="WP_386801916.1">
    <property type="nucleotide sequence ID" value="NZ_JBHTMU010000006.1"/>
</dbReference>
<name>A0ABW3ZGH5_9RHOB</name>
<dbReference type="Proteomes" id="UP001597135">
    <property type="component" value="Unassembled WGS sequence"/>
</dbReference>
<evidence type="ECO:0000313" key="1">
    <source>
        <dbReference type="EMBL" id="MFD1341852.1"/>
    </source>
</evidence>
<keyword evidence="2" id="KW-1185">Reference proteome</keyword>
<dbReference type="SUPFAM" id="SSF158682">
    <property type="entry name" value="TerB-like"/>
    <property type="match status" value="1"/>
</dbReference>
<dbReference type="EMBL" id="JBHTMU010000006">
    <property type="protein sequence ID" value="MFD1341852.1"/>
    <property type="molecule type" value="Genomic_DNA"/>
</dbReference>
<dbReference type="InterPro" id="IPR007486">
    <property type="entry name" value="YebE"/>
</dbReference>
<sequence length="259" mass="26387">MSLMKTLTKVAIGYAVARGVDRMASGKGLSGLFGGSAQVKGRHPATKAGTQMTGAAQAGMQQATQPFQSMIDQLQEFGRNMGGAMGGGLGGRSGGGLLSSVPSGGTGMAGLAAAAGGAATMGGQGIGALIDRFNTEATAPEMEKSAGLLLRAMIQAAKSDGEIDDEERAKLLELVGDDASEADIAFVSEQLSAPVDPDALASDTPEQMRLPVYSSALMAIRVDTDAEAQFLDRLAQGLGLDEPTVNAVHLQMGQKPLYV</sequence>
<dbReference type="InterPro" id="IPR029024">
    <property type="entry name" value="TerB-like"/>
</dbReference>
<organism evidence="1 2">
    <name type="scientific">Litorisediminicola beolgyonensis</name>
    <dbReference type="NCBI Taxonomy" id="1173614"/>
    <lineage>
        <taxon>Bacteria</taxon>
        <taxon>Pseudomonadati</taxon>
        <taxon>Pseudomonadota</taxon>
        <taxon>Alphaproteobacteria</taxon>
        <taxon>Rhodobacterales</taxon>
        <taxon>Paracoccaceae</taxon>
        <taxon>Litorisediminicola</taxon>
    </lineage>
</organism>
<protein>
    <submittedName>
        <fullName evidence="1">DUF533 domain-containing protein</fullName>
    </submittedName>
</protein>
<reference evidence="2" key="1">
    <citation type="journal article" date="2019" name="Int. J. Syst. Evol. Microbiol.">
        <title>The Global Catalogue of Microorganisms (GCM) 10K type strain sequencing project: providing services to taxonomists for standard genome sequencing and annotation.</title>
        <authorList>
            <consortium name="The Broad Institute Genomics Platform"/>
            <consortium name="The Broad Institute Genome Sequencing Center for Infectious Disease"/>
            <person name="Wu L."/>
            <person name="Ma J."/>
        </authorList>
    </citation>
    <scope>NUCLEOTIDE SEQUENCE [LARGE SCALE GENOMIC DNA]</scope>
    <source>
        <strain evidence="2">CCUG 62953</strain>
    </source>
</reference>